<evidence type="ECO:0000256" key="9">
    <source>
        <dbReference type="ARBA" id="ARBA00022840"/>
    </source>
</evidence>
<evidence type="ECO:0000259" key="15">
    <source>
        <dbReference type="PROSITE" id="PS50885"/>
    </source>
</evidence>
<evidence type="ECO:0000256" key="4">
    <source>
        <dbReference type="ARBA" id="ARBA00022475"/>
    </source>
</evidence>
<dbReference type="InterPro" id="IPR004358">
    <property type="entry name" value="Sig_transdc_His_kin-like_C"/>
</dbReference>
<dbReference type="SMART" id="SM00387">
    <property type="entry name" value="HATPase_c"/>
    <property type="match status" value="1"/>
</dbReference>
<dbReference type="SUPFAM" id="SSF55781">
    <property type="entry name" value="GAF domain-like"/>
    <property type="match status" value="1"/>
</dbReference>
<dbReference type="PANTHER" id="PTHR43711:SF26">
    <property type="entry name" value="SENSOR HISTIDINE KINASE RCSC"/>
    <property type="match status" value="1"/>
</dbReference>
<feature type="domain" description="HAMP" evidence="15">
    <location>
        <begin position="207"/>
        <end position="261"/>
    </location>
</feature>
<protein>
    <recommendedName>
        <fullName evidence="3">histidine kinase</fullName>
        <ecNumber evidence="3">2.7.13.3</ecNumber>
    </recommendedName>
</protein>
<comment type="caution">
    <text evidence="16">The sequence shown here is derived from an EMBL/GenBank/DDBJ whole genome shotgun (WGS) entry which is preliminary data.</text>
</comment>
<keyword evidence="6" id="KW-0808">Transferase</keyword>
<comment type="subcellular location">
    <subcellularLocation>
        <location evidence="2">Cell membrane</location>
        <topology evidence="2">Multi-pass membrane protein</topology>
    </subcellularLocation>
</comment>
<evidence type="ECO:0000256" key="2">
    <source>
        <dbReference type="ARBA" id="ARBA00004651"/>
    </source>
</evidence>
<dbReference type="PROSITE" id="PS50885">
    <property type="entry name" value="HAMP"/>
    <property type="match status" value="1"/>
</dbReference>
<dbReference type="InterPro" id="IPR036890">
    <property type="entry name" value="HATPase_C_sf"/>
</dbReference>
<feature type="transmembrane region" description="Helical" evidence="13">
    <location>
        <begin position="180"/>
        <end position="206"/>
    </location>
</feature>
<sequence>MSYRKKQLLGFGFILFALMILLFVLAFMLDGVRQNLSEIVDERYDKVSRSAAFRNNFSYLDSEVGYLINESDPQQAIRHESQIDRRSQNAYNHLSYMQLHIGHDSNGSLLGSIQQGLDRYMNVVGQINSALEQNDPDTAAALYVEEAQDIRTNLLRNLSEYTAMQEEKMLRAQKEADQRFGHILVVSAMSALAIILIGVASALWVIRGTGRSLRRITDVMDRFDPSAVERMPRLEVTTEDEIGNIARGYNHMIDALEGHNQRVREFNQRIEDNNWLQTRLNELALLYQQVSGPDTLARMFLSVVAPAVHASSGLFYIREKKDGQTRFVRIAAYADGGPNNTAAEFPIGEGLIGQAALDGREILIDVPDDYTGTMRAGSGAFRPSQIWVVPIEAEDRVEAVIELASLEPFTLLHRQLIEQLRSTLGIALQSVYGRAEVERLLQESQTLTQELQSQQEELRSVNVRLKQQYVQAEQSRKELIEAQTELESTAEELRQSSQYKSEFLANMSHELRTPLNSILILSQLIAENPEDLESEGRSYAEIIHRSGQDLLDIVNDVLDLSKVEAGMLDINRELFSLHDFPELLHYGFEALANQKNLEFEISVAENVPEFFYTDSKRLQQIVKNLLSNAFKFTSKGKVSCKLEALDAGDIPCSALGAQKGKPAIAITIHDTGIGIAEDKREIIFESFRQADGSTERMYGGTGLGLSICREFARLLGGCMTLVSAEGQGSSFTLYLPEMTEEERDDSRAEQ</sequence>
<dbReference type="CDD" id="cd00082">
    <property type="entry name" value="HisKA"/>
    <property type="match status" value="1"/>
</dbReference>
<dbReference type="SUPFAM" id="SSF55874">
    <property type="entry name" value="ATPase domain of HSP90 chaperone/DNA topoisomerase II/histidine kinase"/>
    <property type="match status" value="1"/>
</dbReference>
<dbReference type="InterPro" id="IPR024478">
    <property type="entry name" value="HlyB_4HB_MCP"/>
</dbReference>
<comment type="catalytic activity">
    <reaction evidence="1">
        <text>ATP + protein L-histidine = ADP + protein N-phospho-L-histidine.</text>
        <dbReference type="EC" id="2.7.13.3"/>
    </reaction>
</comment>
<dbReference type="Proteomes" id="UP000606653">
    <property type="component" value="Unassembled WGS sequence"/>
</dbReference>
<keyword evidence="9" id="KW-0067">ATP-binding</keyword>
<evidence type="ECO:0000259" key="14">
    <source>
        <dbReference type="PROSITE" id="PS50109"/>
    </source>
</evidence>
<dbReference type="Pfam" id="PF02518">
    <property type="entry name" value="HATPase_c"/>
    <property type="match status" value="1"/>
</dbReference>
<dbReference type="SUPFAM" id="SSF47384">
    <property type="entry name" value="Homodimeric domain of signal transducing histidine kinase"/>
    <property type="match status" value="1"/>
</dbReference>
<evidence type="ECO:0000256" key="6">
    <source>
        <dbReference type="ARBA" id="ARBA00022679"/>
    </source>
</evidence>
<evidence type="ECO:0000256" key="12">
    <source>
        <dbReference type="SAM" id="Coils"/>
    </source>
</evidence>
<dbReference type="InterPro" id="IPR003661">
    <property type="entry name" value="HisK_dim/P_dom"/>
</dbReference>
<organism evidence="16 17">
    <name type="scientific">Saccharibacillus kuerlensis</name>
    <dbReference type="NCBI Taxonomy" id="459527"/>
    <lineage>
        <taxon>Bacteria</taxon>
        <taxon>Bacillati</taxon>
        <taxon>Bacillota</taxon>
        <taxon>Bacilli</taxon>
        <taxon>Bacillales</taxon>
        <taxon>Paenibacillaceae</taxon>
        <taxon>Saccharibacillus</taxon>
    </lineage>
</organism>
<proteinExistence type="predicted"/>
<keyword evidence="8 16" id="KW-0418">Kinase</keyword>
<evidence type="ECO:0000256" key="13">
    <source>
        <dbReference type="SAM" id="Phobius"/>
    </source>
</evidence>
<dbReference type="InterPro" id="IPR003018">
    <property type="entry name" value="GAF"/>
</dbReference>
<keyword evidence="13" id="KW-1133">Transmembrane helix</keyword>
<dbReference type="Gene3D" id="3.30.565.10">
    <property type="entry name" value="Histidine kinase-like ATPase, C-terminal domain"/>
    <property type="match status" value="1"/>
</dbReference>
<dbReference type="Pfam" id="PF00672">
    <property type="entry name" value="HAMP"/>
    <property type="match status" value="1"/>
</dbReference>
<dbReference type="PRINTS" id="PR00344">
    <property type="entry name" value="BCTRLSENSOR"/>
</dbReference>
<keyword evidence="13" id="KW-0812">Transmembrane</keyword>
<dbReference type="SMART" id="SM00388">
    <property type="entry name" value="HisKA"/>
    <property type="match status" value="1"/>
</dbReference>
<evidence type="ECO:0000256" key="3">
    <source>
        <dbReference type="ARBA" id="ARBA00012438"/>
    </source>
</evidence>
<dbReference type="InterPro" id="IPR003660">
    <property type="entry name" value="HAMP_dom"/>
</dbReference>
<dbReference type="InterPro" id="IPR005467">
    <property type="entry name" value="His_kinase_dom"/>
</dbReference>
<dbReference type="InterPro" id="IPR050736">
    <property type="entry name" value="Sensor_HK_Regulatory"/>
</dbReference>
<dbReference type="Gene3D" id="6.10.340.10">
    <property type="match status" value="1"/>
</dbReference>
<gene>
    <name evidence="16" type="ORF">GCM10010969_35100</name>
</gene>
<keyword evidence="11 13" id="KW-0472">Membrane</keyword>
<dbReference type="PROSITE" id="PS50109">
    <property type="entry name" value="HIS_KIN"/>
    <property type="match status" value="1"/>
</dbReference>
<dbReference type="EMBL" id="BMLN01000013">
    <property type="protein sequence ID" value="GGO06994.1"/>
    <property type="molecule type" value="Genomic_DNA"/>
</dbReference>
<keyword evidence="12" id="KW-0175">Coiled coil</keyword>
<evidence type="ECO:0000256" key="10">
    <source>
        <dbReference type="ARBA" id="ARBA00023012"/>
    </source>
</evidence>
<keyword evidence="10" id="KW-0902">Two-component regulatory system</keyword>
<dbReference type="Gene3D" id="3.30.450.40">
    <property type="match status" value="1"/>
</dbReference>
<name>A0ABQ2L8Q4_9BACL</name>
<dbReference type="InterPro" id="IPR036097">
    <property type="entry name" value="HisK_dim/P_sf"/>
</dbReference>
<dbReference type="Pfam" id="PF13185">
    <property type="entry name" value="GAF_2"/>
    <property type="match status" value="1"/>
</dbReference>
<keyword evidence="4" id="KW-1003">Cell membrane</keyword>
<feature type="coiled-coil region" evidence="12">
    <location>
        <begin position="434"/>
        <end position="496"/>
    </location>
</feature>
<evidence type="ECO:0000313" key="17">
    <source>
        <dbReference type="Proteomes" id="UP000606653"/>
    </source>
</evidence>
<keyword evidence="7" id="KW-0547">Nucleotide-binding</keyword>
<accession>A0ABQ2L8Q4</accession>
<dbReference type="Pfam" id="PF12729">
    <property type="entry name" value="4HB_MCP_1"/>
    <property type="match status" value="1"/>
</dbReference>
<keyword evidence="5" id="KW-0597">Phosphoprotein</keyword>
<feature type="transmembrane region" description="Helical" evidence="13">
    <location>
        <begin position="7"/>
        <end position="29"/>
    </location>
</feature>
<evidence type="ECO:0000256" key="5">
    <source>
        <dbReference type="ARBA" id="ARBA00022553"/>
    </source>
</evidence>
<evidence type="ECO:0000256" key="1">
    <source>
        <dbReference type="ARBA" id="ARBA00000085"/>
    </source>
</evidence>
<dbReference type="GO" id="GO:0016301">
    <property type="term" value="F:kinase activity"/>
    <property type="evidence" value="ECO:0007669"/>
    <property type="project" value="UniProtKB-KW"/>
</dbReference>
<evidence type="ECO:0000313" key="16">
    <source>
        <dbReference type="EMBL" id="GGO06994.1"/>
    </source>
</evidence>
<evidence type="ECO:0000256" key="11">
    <source>
        <dbReference type="ARBA" id="ARBA00023136"/>
    </source>
</evidence>
<reference evidence="17" key="1">
    <citation type="journal article" date="2019" name="Int. J. Syst. Evol. Microbiol.">
        <title>The Global Catalogue of Microorganisms (GCM) 10K type strain sequencing project: providing services to taxonomists for standard genome sequencing and annotation.</title>
        <authorList>
            <consortium name="The Broad Institute Genomics Platform"/>
            <consortium name="The Broad Institute Genome Sequencing Center for Infectious Disease"/>
            <person name="Wu L."/>
            <person name="Ma J."/>
        </authorList>
    </citation>
    <scope>NUCLEOTIDE SEQUENCE [LARGE SCALE GENOMIC DNA]</scope>
    <source>
        <strain evidence="17">CGMCC 1.6964</strain>
    </source>
</reference>
<evidence type="ECO:0000256" key="8">
    <source>
        <dbReference type="ARBA" id="ARBA00022777"/>
    </source>
</evidence>
<dbReference type="Gene3D" id="1.10.287.130">
    <property type="match status" value="1"/>
</dbReference>
<dbReference type="EC" id="2.7.13.3" evidence="3"/>
<dbReference type="PANTHER" id="PTHR43711">
    <property type="entry name" value="TWO-COMPONENT HISTIDINE KINASE"/>
    <property type="match status" value="1"/>
</dbReference>
<dbReference type="CDD" id="cd06225">
    <property type="entry name" value="HAMP"/>
    <property type="match status" value="1"/>
</dbReference>
<dbReference type="CDD" id="cd16922">
    <property type="entry name" value="HATPase_EvgS-ArcB-TorS-like"/>
    <property type="match status" value="1"/>
</dbReference>
<keyword evidence="17" id="KW-1185">Reference proteome</keyword>
<dbReference type="InterPro" id="IPR003594">
    <property type="entry name" value="HATPase_dom"/>
</dbReference>
<evidence type="ECO:0000256" key="7">
    <source>
        <dbReference type="ARBA" id="ARBA00022741"/>
    </source>
</evidence>
<dbReference type="InterPro" id="IPR029016">
    <property type="entry name" value="GAF-like_dom_sf"/>
</dbReference>
<dbReference type="Pfam" id="PF00512">
    <property type="entry name" value="HisKA"/>
    <property type="match status" value="1"/>
</dbReference>
<feature type="domain" description="Histidine kinase" evidence="14">
    <location>
        <begin position="506"/>
        <end position="739"/>
    </location>
</feature>
<dbReference type="SMART" id="SM00304">
    <property type="entry name" value="HAMP"/>
    <property type="match status" value="1"/>
</dbReference>